<feature type="region of interest" description="Disordered" evidence="1">
    <location>
        <begin position="35"/>
        <end position="67"/>
    </location>
</feature>
<evidence type="ECO:0000256" key="1">
    <source>
        <dbReference type="SAM" id="MobiDB-lite"/>
    </source>
</evidence>
<keyword evidence="2" id="KW-0472">Membrane</keyword>
<feature type="region of interest" description="Disordered" evidence="1">
    <location>
        <begin position="458"/>
        <end position="489"/>
    </location>
</feature>
<feature type="compositionally biased region" description="Low complexity" evidence="1">
    <location>
        <begin position="35"/>
        <end position="59"/>
    </location>
</feature>
<dbReference type="PANTHER" id="PTHR32301">
    <property type="entry name" value="COUNTIN RECEPTOR CNR3-RELATED"/>
    <property type="match status" value="1"/>
</dbReference>
<sequence length="525" mass="59887">MTTTKRFPSLLRVGVVVPLVVVTILVAYGACCNKKQQPTLPTPTKETTTTKTQATSPTTDSHHISVSQRVSQRLLLQDETSEEALIEKIAFKLKPVQLQVLSNDEDNDIDDNDDGNNDDGTFNDNNNYGEVQERTTLPKLKPHQFLHLHHMKTGGTSIDHMLRCAMDRLRGKKQQQQRFYQTSKDATKDEFKVLEQTTTTTTTTSGGPLLYDVPYYSIHECSRSRFTQCLTNRDDSCRIQMKDAAVMSYCSALKNLDEFGWTEWDLSEEEQTNTRQLVSDDETETGHEQDPTNSTASQPTSPSTATANAVERIRAFTVLRHPVDRVWSMFKFQTRNCYKCMPLLDIYRNVIDANTNNITVPSPEDGQTPIRHTFDALCLNQLRNHEVANLLTGSHWPEHPDPDDHETQDAMVAEAVSNMKRYFTVIGLTEELVETRRILGTVFPWMNETLEGYKETCPLPHDNSSPTNNRCVKNGKGKPDSHWELPKHPDEETRRAILAHNAMDMKLYEAAVEYFELQKRAMEWE</sequence>
<comment type="caution">
    <text evidence="3">The sequence shown here is derived from an EMBL/GenBank/DDBJ whole genome shotgun (WGS) entry which is preliminary data.</text>
</comment>
<protein>
    <submittedName>
        <fullName evidence="3">Sulfotransferase family protein</fullName>
    </submittedName>
</protein>
<dbReference type="AlphaFoldDB" id="A0A9K3LVJ2"/>
<dbReference type="EMBL" id="JAGRRH010000006">
    <property type="protein sequence ID" value="KAG7369293.1"/>
    <property type="molecule type" value="Genomic_DNA"/>
</dbReference>
<keyword evidence="2" id="KW-1133">Transmembrane helix</keyword>
<proteinExistence type="predicted"/>
<evidence type="ECO:0000256" key="2">
    <source>
        <dbReference type="SAM" id="Phobius"/>
    </source>
</evidence>
<name>A0A9K3LVJ2_9STRA</name>
<evidence type="ECO:0000313" key="4">
    <source>
        <dbReference type="Proteomes" id="UP000693970"/>
    </source>
</evidence>
<accession>A0A9K3LVJ2</accession>
<feature type="region of interest" description="Disordered" evidence="1">
    <location>
        <begin position="268"/>
        <end position="306"/>
    </location>
</feature>
<dbReference type="Proteomes" id="UP000693970">
    <property type="component" value="Unassembled WGS sequence"/>
</dbReference>
<feature type="compositionally biased region" description="Low complexity" evidence="1">
    <location>
        <begin position="118"/>
        <end position="127"/>
    </location>
</feature>
<feature type="region of interest" description="Disordered" evidence="1">
    <location>
        <begin position="103"/>
        <end position="129"/>
    </location>
</feature>
<feature type="compositionally biased region" description="Low complexity" evidence="1">
    <location>
        <begin position="291"/>
        <end position="306"/>
    </location>
</feature>
<gene>
    <name evidence="3" type="ORF">IV203_032036</name>
</gene>
<reference evidence="3" key="1">
    <citation type="journal article" date="2021" name="Sci. Rep.">
        <title>Diploid genomic architecture of Nitzschia inconspicua, an elite biomass production diatom.</title>
        <authorList>
            <person name="Oliver A."/>
            <person name="Podell S."/>
            <person name="Pinowska A."/>
            <person name="Traller J.C."/>
            <person name="Smith S.R."/>
            <person name="McClure R."/>
            <person name="Beliaev A."/>
            <person name="Bohutskyi P."/>
            <person name="Hill E.A."/>
            <person name="Rabines A."/>
            <person name="Zheng H."/>
            <person name="Allen L.Z."/>
            <person name="Kuo A."/>
            <person name="Grigoriev I.V."/>
            <person name="Allen A.E."/>
            <person name="Hazlebeck D."/>
            <person name="Allen E.E."/>
        </authorList>
    </citation>
    <scope>NUCLEOTIDE SEQUENCE</scope>
    <source>
        <strain evidence="3">Hildebrandi</strain>
    </source>
</reference>
<dbReference type="InterPro" id="IPR053259">
    <property type="entry name" value="Golvesin-related_Golgi"/>
</dbReference>
<dbReference type="OrthoDB" id="45418at2759"/>
<keyword evidence="4" id="KW-1185">Reference proteome</keyword>
<feature type="compositionally biased region" description="Polar residues" evidence="1">
    <location>
        <begin position="462"/>
        <end position="471"/>
    </location>
</feature>
<reference evidence="3" key="2">
    <citation type="submission" date="2021-04" db="EMBL/GenBank/DDBJ databases">
        <authorList>
            <person name="Podell S."/>
        </authorList>
    </citation>
    <scope>NUCLEOTIDE SEQUENCE</scope>
    <source>
        <strain evidence="3">Hildebrandi</strain>
    </source>
</reference>
<feature type="transmembrane region" description="Helical" evidence="2">
    <location>
        <begin position="9"/>
        <end position="30"/>
    </location>
</feature>
<evidence type="ECO:0000313" key="3">
    <source>
        <dbReference type="EMBL" id="KAG7369293.1"/>
    </source>
</evidence>
<keyword evidence="2" id="KW-0812">Transmembrane</keyword>
<organism evidence="3 4">
    <name type="scientific">Nitzschia inconspicua</name>
    <dbReference type="NCBI Taxonomy" id="303405"/>
    <lineage>
        <taxon>Eukaryota</taxon>
        <taxon>Sar</taxon>
        <taxon>Stramenopiles</taxon>
        <taxon>Ochrophyta</taxon>
        <taxon>Bacillariophyta</taxon>
        <taxon>Bacillariophyceae</taxon>
        <taxon>Bacillariophycidae</taxon>
        <taxon>Bacillariales</taxon>
        <taxon>Bacillariaceae</taxon>
        <taxon>Nitzschia</taxon>
    </lineage>
</organism>
<feature type="compositionally biased region" description="Acidic residues" evidence="1">
    <location>
        <begin position="103"/>
        <end position="117"/>
    </location>
</feature>
<dbReference type="PANTHER" id="PTHR32301:SF6">
    <property type="entry name" value="GOLVESIN-RELATED"/>
    <property type="match status" value="1"/>
</dbReference>
<feature type="compositionally biased region" description="Basic and acidic residues" evidence="1">
    <location>
        <begin position="477"/>
        <end position="489"/>
    </location>
</feature>